<dbReference type="AlphaFoldDB" id="A0A564Y1L7"/>
<protein>
    <submittedName>
        <fullName evidence="1">Uncharacterized protein</fullName>
    </submittedName>
</protein>
<reference evidence="1 2" key="1">
    <citation type="submission" date="2019-07" db="EMBL/GenBank/DDBJ databases">
        <authorList>
            <person name="Jastrzebski P J."/>
            <person name="Paukszto L."/>
            <person name="Jastrzebski P J."/>
        </authorList>
    </citation>
    <scope>NUCLEOTIDE SEQUENCE [LARGE SCALE GENOMIC DNA]</scope>
    <source>
        <strain evidence="1 2">WMS-il1</strain>
    </source>
</reference>
<sequence>ISLNALVRAVCTTSSLDALLHSKSDSTFSASDFCVIRGQPRRLIMPFISVVTWKNRDVLNISQFIATRIEHTPIGSSFFVALAADQISLNSVSSLK</sequence>
<dbReference type="Proteomes" id="UP000321570">
    <property type="component" value="Unassembled WGS sequence"/>
</dbReference>
<dbReference type="EMBL" id="CABIJS010000047">
    <property type="protein sequence ID" value="VUZ41110.1"/>
    <property type="molecule type" value="Genomic_DNA"/>
</dbReference>
<accession>A0A564Y1L7</accession>
<keyword evidence="2" id="KW-1185">Reference proteome</keyword>
<name>A0A564Y1L7_HYMDI</name>
<proteinExistence type="predicted"/>
<evidence type="ECO:0000313" key="2">
    <source>
        <dbReference type="Proteomes" id="UP000321570"/>
    </source>
</evidence>
<feature type="non-terminal residue" evidence="1">
    <location>
        <position position="1"/>
    </location>
</feature>
<gene>
    <name evidence="1" type="ORF">WMSIL1_LOCUS2016</name>
</gene>
<evidence type="ECO:0000313" key="1">
    <source>
        <dbReference type="EMBL" id="VUZ41110.1"/>
    </source>
</evidence>
<organism evidence="1 2">
    <name type="scientific">Hymenolepis diminuta</name>
    <name type="common">Rat tapeworm</name>
    <dbReference type="NCBI Taxonomy" id="6216"/>
    <lineage>
        <taxon>Eukaryota</taxon>
        <taxon>Metazoa</taxon>
        <taxon>Spiralia</taxon>
        <taxon>Lophotrochozoa</taxon>
        <taxon>Platyhelminthes</taxon>
        <taxon>Cestoda</taxon>
        <taxon>Eucestoda</taxon>
        <taxon>Cyclophyllidea</taxon>
        <taxon>Hymenolepididae</taxon>
        <taxon>Hymenolepis</taxon>
    </lineage>
</organism>